<dbReference type="PANTHER" id="PTHR45717:SF10">
    <property type="entry name" value="OS10G0501000 PROTEIN"/>
    <property type="match status" value="1"/>
</dbReference>
<evidence type="ECO:0000313" key="4">
    <source>
        <dbReference type="Proteomes" id="UP001652623"/>
    </source>
</evidence>
<name>A0A6P3ZM21_ZIZJJ</name>
<reference evidence="5" key="1">
    <citation type="submission" date="2025-08" db="UniProtKB">
        <authorList>
            <consortium name="RefSeq"/>
        </authorList>
    </citation>
    <scope>IDENTIFICATION</scope>
    <source>
        <tissue evidence="5">Seedling</tissue>
    </source>
</reference>
<evidence type="ECO:0000256" key="2">
    <source>
        <dbReference type="ARBA" id="ARBA00022737"/>
    </source>
</evidence>
<gene>
    <name evidence="5" type="primary">LOC107417294</name>
</gene>
<dbReference type="GO" id="GO:0003729">
    <property type="term" value="F:mRNA binding"/>
    <property type="evidence" value="ECO:0007669"/>
    <property type="project" value="UniProtKB-ARBA"/>
</dbReference>
<accession>A0A6P3ZM21</accession>
<dbReference type="RefSeq" id="XP_015881397.2">
    <property type="nucleotide sequence ID" value="XM_016025911.4"/>
</dbReference>
<dbReference type="PANTHER" id="PTHR45717">
    <property type="entry name" value="OS12G0527900 PROTEIN"/>
    <property type="match status" value="1"/>
</dbReference>
<dbReference type="NCBIfam" id="TIGR00756">
    <property type="entry name" value="PPR"/>
    <property type="match status" value="3"/>
</dbReference>
<sequence>MRNLLGSNPWFSYGVFRVSRVLFYSTEALSSSSPPVDSLYDRISRIGNPRVSIVPVLNQWVEQGRDVKQAQLQKIIRQLRKYRRFTHALQISEWISIERNHGLSSGDTAVHLDLISKVHGLEQAEKYFDSIPDSLRGYQIHGALLNCYAEKQSFDKAEVIFKEMRELGFLKNSLSYNVMLSLYSQMSKHEKLASLVQEMEAKGIKCDKFTFNIRLNAYAANSDIEGMEKLLTSMEADPLVDIDWNTYVIIANGYLKAGQFEKALTMLRRSEQLIGGKARRFAYEQLLTLYAVLANKDEVYRIWNLYKNIGRRYNSGYVCVLSSLVKLNDIDGAEKILEEWESGDTRLDFRVPCMLIRAYWKKGLPEKAEAYIKRLIESGKKPDARIWNCMSTGYYMDGQMAKAVETMKKAVLACEQQWKPNRFTLAACLEYLKGEGNVEVADEILTLLREQGFVSTGMYNRLQNYISGENPDSGVLDELKNSDSVEEDDLAINRERHM</sequence>
<dbReference type="InterPro" id="IPR002885">
    <property type="entry name" value="PPR_rpt"/>
</dbReference>
<dbReference type="InterPro" id="IPR011990">
    <property type="entry name" value="TPR-like_helical_dom_sf"/>
</dbReference>
<feature type="repeat" description="PPR" evidence="3">
    <location>
        <begin position="172"/>
        <end position="206"/>
    </location>
</feature>
<dbReference type="Pfam" id="PF01535">
    <property type="entry name" value="PPR"/>
    <property type="match status" value="3"/>
</dbReference>
<dbReference type="KEGG" id="zju:107417294"/>
<evidence type="ECO:0000256" key="3">
    <source>
        <dbReference type="PROSITE-ProRule" id="PRU00708"/>
    </source>
</evidence>
<dbReference type="PROSITE" id="PS51375">
    <property type="entry name" value="PPR"/>
    <property type="match status" value="1"/>
</dbReference>
<keyword evidence="4" id="KW-1185">Reference proteome</keyword>
<dbReference type="Pfam" id="PF13041">
    <property type="entry name" value="PPR_2"/>
    <property type="match status" value="1"/>
</dbReference>
<proteinExistence type="inferred from homology"/>
<dbReference type="FunCoup" id="A0A6P3ZM21">
    <property type="interactions" value="88"/>
</dbReference>
<dbReference type="Gene3D" id="1.25.40.10">
    <property type="entry name" value="Tetratricopeptide repeat domain"/>
    <property type="match status" value="2"/>
</dbReference>
<organism evidence="4 5">
    <name type="scientific">Ziziphus jujuba</name>
    <name type="common">Chinese jujube</name>
    <name type="synonym">Ziziphus sativa</name>
    <dbReference type="NCBI Taxonomy" id="326968"/>
    <lineage>
        <taxon>Eukaryota</taxon>
        <taxon>Viridiplantae</taxon>
        <taxon>Streptophyta</taxon>
        <taxon>Embryophyta</taxon>
        <taxon>Tracheophyta</taxon>
        <taxon>Spermatophyta</taxon>
        <taxon>Magnoliopsida</taxon>
        <taxon>eudicotyledons</taxon>
        <taxon>Gunneridae</taxon>
        <taxon>Pentapetalae</taxon>
        <taxon>rosids</taxon>
        <taxon>fabids</taxon>
        <taxon>Rosales</taxon>
        <taxon>Rhamnaceae</taxon>
        <taxon>Paliureae</taxon>
        <taxon>Ziziphus</taxon>
    </lineage>
</organism>
<dbReference type="SUPFAM" id="SSF48452">
    <property type="entry name" value="TPR-like"/>
    <property type="match status" value="1"/>
</dbReference>
<protein>
    <submittedName>
        <fullName evidence="5">Pentatricopeptide repeat-containing protein At2g20710, mitochondrial</fullName>
    </submittedName>
</protein>
<keyword evidence="2" id="KW-0677">Repeat</keyword>
<dbReference type="Proteomes" id="UP001652623">
    <property type="component" value="Chromosome 4"/>
</dbReference>
<comment type="similarity">
    <text evidence="1">Belongs to the PPR family. P subfamily.</text>
</comment>
<evidence type="ECO:0000313" key="5">
    <source>
        <dbReference type="RefSeq" id="XP_015881397.2"/>
    </source>
</evidence>
<dbReference type="GO" id="GO:0005739">
    <property type="term" value="C:mitochondrion"/>
    <property type="evidence" value="ECO:0007669"/>
    <property type="project" value="UniProtKB-SubCell"/>
</dbReference>
<dbReference type="InParanoid" id="A0A6P3ZM21"/>
<dbReference type="GeneID" id="107417294"/>
<evidence type="ECO:0000256" key="1">
    <source>
        <dbReference type="ARBA" id="ARBA00007626"/>
    </source>
</evidence>
<dbReference type="AlphaFoldDB" id="A0A6P3ZM21"/>